<protein>
    <submittedName>
        <fullName evidence="1">Transposase</fullName>
    </submittedName>
</protein>
<reference evidence="1 2" key="1">
    <citation type="submission" date="2017-05" db="EMBL/GenBank/DDBJ databases">
        <title>The Genome Sequence of Enterococcus mundtii 6B1_DIV0119.</title>
        <authorList>
            <consortium name="The Broad Institute Genomics Platform"/>
            <consortium name="The Broad Institute Genomic Center for Infectious Diseases"/>
            <person name="Earl A."/>
            <person name="Manson A."/>
            <person name="Schwartman J."/>
            <person name="Gilmore M."/>
            <person name="Abouelleil A."/>
            <person name="Cao P."/>
            <person name="Chapman S."/>
            <person name="Cusick C."/>
            <person name="Shea T."/>
            <person name="Young S."/>
            <person name="Neafsey D."/>
            <person name="Nusbaum C."/>
            <person name="Birren B."/>
        </authorList>
    </citation>
    <scope>NUCLEOTIDE SEQUENCE [LARGE SCALE GENOMIC DNA]</scope>
    <source>
        <strain evidence="1 2">6B1_DIV0119</strain>
    </source>
</reference>
<organism evidence="1 2">
    <name type="scientific">Enterococcus mundtii</name>
    <dbReference type="NCBI Taxonomy" id="53346"/>
    <lineage>
        <taxon>Bacteria</taxon>
        <taxon>Bacillati</taxon>
        <taxon>Bacillota</taxon>
        <taxon>Bacilli</taxon>
        <taxon>Lactobacillales</taxon>
        <taxon>Enterococcaceae</taxon>
        <taxon>Enterococcus</taxon>
    </lineage>
</organism>
<comment type="caution">
    <text evidence="1">The sequence shown here is derived from an EMBL/GenBank/DDBJ whole genome shotgun (WGS) entry which is preliminary data.</text>
</comment>
<gene>
    <name evidence="1" type="ORF">A5802_003310</name>
</gene>
<sequence>MKKLRMIPLKKMSIPTPVKYKQDFPFLKEVDSLALANAQLNLDKVYKNFFRDKSVGFSHFKSKKNPVQSYTTNNHNGTIALVENQFVKLPKLKSLVKITLHR</sequence>
<accession>A0A242KHE6</accession>
<name>A0A242KHE6_ENTMU</name>
<dbReference type="EMBL" id="NGMS01000008">
    <property type="protein sequence ID" value="OTP19970.1"/>
    <property type="molecule type" value="Genomic_DNA"/>
</dbReference>
<dbReference type="AlphaFoldDB" id="A0A242KHE6"/>
<evidence type="ECO:0000313" key="1">
    <source>
        <dbReference type="EMBL" id="OTP19970.1"/>
    </source>
</evidence>
<proteinExistence type="predicted"/>
<dbReference type="Proteomes" id="UP000195024">
    <property type="component" value="Unassembled WGS sequence"/>
</dbReference>
<evidence type="ECO:0000313" key="2">
    <source>
        <dbReference type="Proteomes" id="UP000195024"/>
    </source>
</evidence>